<dbReference type="InterPro" id="IPR015424">
    <property type="entry name" value="PyrdxlP-dep_Trfase"/>
</dbReference>
<dbReference type="GO" id="GO:0008483">
    <property type="term" value="F:transaminase activity"/>
    <property type="evidence" value="ECO:0007669"/>
    <property type="project" value="UniProtKB-KW"/>
</dbReference>
<comment type="caution">
    <text evidence="4">The sequence shown here is derived from an EMBL/GenBank/DDBJ whole genome shotgun (WGS) entry which is preliminary data.</text>
</comment>
<protein>
    <submittedName>
        <fullName evidence="4">Aspartate aminotransferase family protein</fullName>
    </submittedName>
</protein>
<dbReference type="Proteomes" id="UP000460272">
    <property type="component" value="Unassembled WGS sequence"/>
</dbReference>
<dbReference type="InterPro" id="IPR049704">
    <property type="entry name" value="Aminotrans_3_PPA_site"/>
</dbReference>
<dbReference type="RefSeq" id="WP_145860569.1">
    <property type="nucleotide sequence ID" value="NZ_RPFW01000008.1"/>
</dbReference>
<organism evidence="4 5">
    <name type="scientific">Trebonia kvetii</name>
    <dbReference type="NCBI Taxonomy" id="2480626"/>
    <lineage>
        <taxon>Bacteria</taxon>
        <taxon>Bacillati</taxon>
        <taxon>Actinomycetota</taxon>
        <taxon>Actinomycetes</taxon>
        <taxon>Streptosporangiales</taxon>
        <taxon>Treboniaceae</taxon>
        <taxon>Trebonia</taxon>
    </lineage>
</organism>
<evidence type="ECO:0000313" key="4">
    <source>
        <dbReference type="EMBL" id="TVZ00809.1"/>
    </source>
</evidence>
<evidence type="ECO:0000256" key="2">
    <source>
        <dbReference type="ARBA" id="ARBA00022898"/>
    </source>
</evidence>
<dbReference type="CDD" id="cd00610">
    <property type="entry name" value="OAT_like"/>
    <property type="match status" value="1"/>
</dbReference>
<dbReference type="OrthoDB" id="9801834at2"/>
<name>A0A6P2BP11_9ACTN</name>
<evidence type="ECO:0000256" key="1">
    <source>
        <dbReference type="ARBA" id="ARBA00008954"/>
    </source>
</evidence>
<reference evidence="4 5" key="1">
    <citation type="submission" date="2018-11" db="EMBL/GenBank/DDBJ databases">
        <title>Trebonia kvetii gen.nov., sp.nov., a novel acidophilic actinobacterium, and proposal of the new actinobacterial family Treboniaceae fam. nov.</title>
        <authorList>
            <person name="Rapoport D."/>
            <person name="Sagova-Mareckova M."/>
            <person name="Sedlacek I."/>
            <person name="Provaznik J."/>
            <person name="Kralova S."/>
            <person name="Pavlinic D."/>
            <person name="Benes V."/>
            <person name="Kopecky J."/>
        </authorList>
    </citation>
    <scope>NUCLEOTIDE SEQUENCE [LARGE SCALE GENOMIC DNA]</scope>
    <source>
        <strain evidence="4 5">15Tr583</strain>
    </source>
</reference>
<dbReference type="AlphaFoldDB" id="A0A6P2BP11"/>
<dbReference type="Pfam" id="PF00202">
    <property type="entry name" value="Aminotran_3"/>
    <property type="match status" value="1"/>
</dbReference>
<dbReference type="PIRSF" id="PIRSF000521">
    <property type="entry name" value="Transaminase_4ab_Lys_Orn"/>
    <property type="match status" value="1"/>
</dbReference>
<dbReference type="SUPFAM" id="SSF53383">
    <property type="entry name" value="PLP-dependent transferases"/>
    <property type="match status" value="1"/>
</dbReference>
<accession>A0A6P2BP11</accession>
<dbReference type="Gene3D" id="3.40.640.10">
    <property type="entry name" value="Type I PLP-dependent aspartate aminotransferase-like (Major domain)"/>
    <property type="match status" value="1"/>
</dbReference>
<dbReference type="EMBL" id="RPFW01000008">
    <property type="protein sequence ID" value="TVZ00809.1"/>
    <property type="molecule type" value="Genomic_DNA"/>
</dbReference>
<sequence>MSESAPVMVNGFDSSRADDLPAATRNLVGRRSAALGGAYRLFYSEPVEFVRGEGVYLYDPAGNAYLDAYNNVPCVGHSHPRVTEAVSRQLATLNTHTRYLTDGVVTYAERLLATHSMGAAYAMFTCTGSEANDLALRIARHYTGGTGVIVTENAYHGVTAALAELSPSLGPNVPLGSHVRTVPAPTGGVNFTAAVAYAISDLERHGTRLAAFLADSAFSSDGVLTEPAGFLAPVADLVHAAGALYIADEVQSGFARTGSHMWGYQRHGLVPDIVTMGKPMGNGLPIAGIAVRREILDDFGRQVRYFNTFGGNPVCVAAASAVLDVLDTEGLPTSVAATGAYLKDAVARVAAESPLLGSVRGAGLYLGADVVDPATGAPSGELAAAIVNGMRQRRVLISATGRHGNVLKIRPPLPFGRQHADQFLGALGEVLAAVGRG</sequence>
<proteinExistence type="inferred from homology"/>
<dbReference type="InterPro" id="IPR015422">
    <property type="entry name" value="PyrdxlP-dep_Trfase_small"/>
</dbReference>
<dbReference type="Gene3D" id="3.90.1150.10">
    <property type="entry name" value="Aspartate Aminotransferase, domain 1"/>
    <property type="match status" value="1"/>
</dbReference>
<keyword evidence="4" id="KW-0808">Transferase</keyword>
<keyword evidence="5" id="KW-1185">Reference proteome</keyword>
<evidence type="ECO:0000256" key="3">
    <source>
        <dbReference type="RuleBase" id="RU003560"/>
    </source>
</evidence>
<dbReference type="InterPro" id="IPR005814">
    <property type="entry name" value="Aminotrans_3"/>
</dbReference>
<gene>
    <name evidence="4" type="ORF">EAS64_36270</name>
</gene>
<dbReference type="InterPro" id="IPR015421">
    <property type="entry name" value="PyrdxlP-dep_Trfase_major"/>
</dbReference>
<dbReference type="GO" id="GO:0030170">
    <property type="term" value="F:pyridoxal phosphate binding"/>
    <property type="evidence" value="ECO:0007669"/>
    <property type="project" value="InterPro"/>
</dbReference>
<comment type="similarity">
    <text evidence="1 3">Belongs to the class-III pyridoxal-phosphate-dependent aminotransferase family.</text>
</comment>
<dbReference type="PROSITE" id="PS00600">
    <property type="entry name" value="AA_TRANSFER_CLASS_3"/>
    <property type="match status" value="1"/>
</dbReference>
<keyword evidence="2 3" id="KW-0663">Pyridoxal phosphate</keyword>
<keyword evidence="4" id="KW-0032">Aminotransferase</keyword>
<dbReference type="PANTHER" id="PTHR45688:SF13">
    <property type="entry name" value="ALANINE--GLYOXYLATE AMINOTRANSFERASE 2-LIKE"/>
    <property type="match status" value="1"/>
</dbReference>
<evidence type="ECO:0000313" key="5">
    <source>
        <dbReference type="Proteomes" id="UP000460272"/>
    </source>
</evidence>
<dbReference type="PANTHER" id="PTHR45688">
    <property type="match status" value="1"/>
</dbReference>